<dbReference type="Proteomes" id="UP000234790">
    <property type="component" value="Chromosome"/>
</dbReference>
<dbReference type="PROSITE" id="PS00092">
    <property type="entry name" value="N6_MTASE"/>
    <property type="match status" value="1"/>
</dbReference>
<organism evidence="1 2">
    <name type="scientific">Spiroplasma monobiae MQ-1</name>
    <dbReference type="NCBI Taxonomy" id="1336748"/>
    <lineage>
        <taxon>Bacteria</taxon>
        <taxon>Bacillati</taxon>
        <taxon>Mycoplasmatota</taxon>
        <taxon>Mollicutes</taxon>
        <taxon>Entomoplasmatales</taxon>
        <taxon>Spiroplasmataceae</taxon>
        <taxon>Spiroplasma</taxon>
    </lineage>
</organism>
<dbReference type="InterPro" id="IPR002052">
    <property type="entry name" value="DNA_methylase_N6_adenine_CS"/>
</dbReference>
<evidence type="ECO:0000313" key="1">
    <source>
        <dbReference type="EMBL" id="AUM62743.1"/>
    </source>
</evidence>
<dbReference type="Pfam" id="PF13651">
    <property type="entry name" value="EcoRI_methylase"/>
    <property type="match status" value="2"/>
</dbReference>
<dbReference type="GO" id="GO:0032259">
    <property type="term" value="P:methylation"/>
    <property type="evidence" value="ECO:0007669"/>
    <property type="project" value="InterPro"/>
</dbReference>
<dbReference type="InterPro" id="IPR025247">
    <property type="entry name" value="EcoRI-like_methylase"/>
</dbReference>
<reference evidence="1 2" key="1">
    <citation type="submission" date="2017-12" db="EMBL/GenBank/DDBJ databases">
        <title>Complete genome sequence of Spiroplasma monobiae MQ-1 (ATCC 33825).</title>
        <authorList>
            <person name="Tsai Y.-M."/>
            <person name="Lo W.-S."/>
            <person name="Wu P.-S."/>
            <person name="Cho S.-T."/>
            <person name="Kuo C.-H."/>
        </authorList>
    </citation>
    <scope>NUCLEOTIDE SEQUENCE [LARGE SCALE GENOMIC DNA]</scope>
    <source>
        <strain evidence="1 2">MQ-1</strain>
    </source>
</reference>
<dbReference type="AlphaFoldDB" id="A0A2K9LUL0"/>
<keyword evidence="2" id="KW-1185">Reference proteome</keyword>
<protein>
    <recommendedName>
        <fullName evidence="3">Adenine-specific methyltransferase</fullName>
    </recommendedName>
</protein>
<dbReference type="RefSeq" id="WP_101780797.1">
    <property type="nucleotide sequence ID" value="NZ_CP025543.1"/>
</dbReference>
<proteinExistence type="predicted"/>
<evidence type="ECO:0000313" key="2">
    <source>
        <dbReference type="Proteomes" id="UP000234790"/>
    </source>
</evidence>
<dbReference type="OrthoDB" id="9774673at2"/>
<accession>A0A2K9LUL0</accession>
<gene>
    <name evidence="1" type="ORF">SMONO_v1c04940</name>
</gene>
<sequence>MKQNLANAKKIKNDEFYTTYETIESEMSYYWDNFKGKTILCNCDDPELFKDFFGSKTWKKMLDEAVLKNDSKLLSTANQYFKNKNPNDFEQKSSQFWLYFHKMFSSLGLKELIATHYNNENKVTYGMRYKGGNDLDIYDFEPIWFKTSNGDFRSEECIKLLKESDIVITNPPFSLFREFVSQIIENKKKFLIIGNMNAISYKEIFKLIKNNELWLGVTQPKKHKVPFDTLFDDKKMIRTANGDILQKFGNHNWFTNLDFKKRYEKYPLNYLYENESEIYRKYCNYDAINVDKIKQIPVDYFEPMGVPISFLLKWNPDQFDIIGLGRNPWISTTPNELGKQEDVWYEDENGKKVFPYMRMIIKRRK</sequence>
<name>A0A2K9LUL0_SPISQ</name>
<dbReference type="GO" id="GO:0008168">
    <property type="term" value="F:methyltransferase activity"/>
    <property type="evidence" value="ECO:0007669"/>
    <property type="project" value="InterPro"/>
</dbReference>
<evidence type="ECO:0008006" key="3">
    <source>
        <dbReference type="Google" id="ProtNLM"/>
    </source>
</evidence>
<dbReference type="GO" id="GO:0003676">
    <property type="term" value="F:nucleic acid binding"/>
    <property type="evidence" value="ECO:0007669"/>
    <property type="project" value="InterPro"/>
</dbReference>
<dbReference type="EMBL" id="CP025543">
    <property type="protein sequence ID" value="AUM62743.1"/>
    <property type="molecule type" value="Genomic_DNA"/>
</dbReference>
<dbReference type="KEGG" id="smoo:SMONO_v1c04940"/>